<evidence type="ECO:0000256" key="4">
    <source>
        <dbReference type="SAM" id="SignalP"/>
    </source>
</evidence>
<feature type="domain" description="PPIase cyclophilin-type" evidence="5">
    <location>
        <begin position="200"/>
        <end position="323"/>
    </location>
</feature>
<dbReference type="EMBL" id="ADBJ01000028">
    <property type="protein sequence ID" value="EFA80691.1"/>
    <property type="molecule type" value="Genomic_DNA"/>
</dbReference>
<name>D3BCP9_HETP5</name>
<accession>D3BCP9</accession>
<dbReference type="InterPro" id="IPR044665">
    <property type="entry name" value="E_coli_cyclophilin_A-like"/>
</dbReference>
<protein>
    <recommendedName>
        <fullName evidence="1">peptidylprolyl isomerase</fullName>
        <ecNumber evidence="1">5.2.1.8</ecNumber>
    </recommendedName>
</protein>
<keyword evidence="2" id="KW-0697">Rotamase</keyword>
<dbReference type="InParanoid" id="D3BCP9"/>
<comment type="caution">
    <text evidence="6">The sequence shown here is derived from an EMBL/GenBank/DDBJ whole genome shotgun (WGS) entry which is preliminary data.</text>
</comment>
<dbReference type="Proteomes" id="UP000001396">
    <property type="component" value="Unassembled WGS sequence"/>
</dbReference>
<dbReference type="STRING" id="670386.D3BCP9"/>
<sequence>MKSTLCLLFVLIVSVFATAPETFDVVFQTSQGDFVLSLNRTWSPNGVDHLFDLVTAQYYDINYFFRVIQSPTPFVAQWGINGNPSVSQKWNITIPDDPVVVSNTVGTVAYAAEMNGNTACCRTTQLFINYGDNSFLDKSGFAPIGVITQGFSNTMKFFSGYGENPDQTLIYEQGNSYLEANFPKLDYISTARISPDFFIVTFQSSAGPFDITVNRTWAPNSADRFYELIQAGYYDSNYVYKVIDTPIPFIAQWGINGDPKITAQWNTSIENDPLVVSNTIATVAFAGDIVNNKVINRNTQIFINYRSNPQLDQYGYAPFGFISYALTNTYSFYNQYGNSPSEQLYIQYGNEFIEENYPKLDYIKGAAIQN</sequence>
<evidence type="ECO:0000256" key="2">
    <source>
        <dbReference type="ARBA" id="ARBA00023110"/>
    </source>
</evidence>
<keyword evidence="7" id="KW-1185">Reference proteome</keyword>
<organism evidence="6 7">
    <name type="scientific">Heterostelium pallidum (strain ATCC 26659 / Pp 5 / PN500)</name>
    <name type="common">Cellular slime mold</name>
    <name type="synonym">Polysphondylium pallidum</name>
    <dbReference type="NCBI Taxonomy" id="670386"/>
    <lineage>
        <taxon>Eukaryota</taxon>
        <taxon>Amoebozoa</taxon>
        <taxon>Evosea</taxon>
        <taxon>Eumycetozoa</taxon>
        <taxon>Dictyostelia</taxon>
        <taxon>Acytosteliales</taxon>
        <taxon>Acytosteliaceae</taxon>
        <taxon>Heterostelium</taxon>
    </lineage>
</organism>
<dbReference type="GO" id="GO:0003755">
    <property type="term" value="F:peptidyl-prolyl cis-trans isomerase activity"/>
    <property type="evidence" value="ECO:0007669"/>
    <property type="project" value="UniProtKB-KW"/>
</dbReference>
<feature type="chain" id="PRO_5003041088" description="peptidylprolyl isomerase" evidence="4">
    <location>
        <begin position="18"/>
        <end position="370"/>
    </location>
</feature>
<evidence type="ECO:0000259" key="5">
    <source>
        <dbReference type="Pfam" id="PF00160"/>
    </source>
</evidence>
<feature type="domain" description="PPIase cyclophilin-type" evidence="5">
    <location>
        <begin position="25"/>
        <end position="153"/>
    </location>
</feature>
<gene>
    <name evidence="6" type="ORF">PPL_06275</name>
</gene>
<dbReference type="GeneID" id="31361758"/>
<dbReference type="EC" id="5.2.1.8" evidence="1"/>
<keyword evidence="4" id="KW-0732">Signal</keyword>
<dbReference type="InterPro" id="IPR029000">
    <property type="entry name" value="Cyclophilin-like_dom_sf"/>
</dbReference>
<dbReference type="InterPro" id="IPR002130">
    <property type="entry name" value="Cyclophilin-type_PPIase_dom"/>
</dbReference>
<feature type="signal peptide" evidence="4">
    <location>
        <begin position="1"/>
        <end position="17"/>
    </location>
</feature>
<evidence type="ECO:0000313" key="6">
    <source>
        <dbReference type="EMBL" id="EFA80691.1"/>
    </source>
</evidence>
<dbReference type="AlphaFoldDB" id="D3BCP9"/>
<evidence type="ECO:0000256" key="1">
    <source>
        <dbReference type="ARBA" id="ARBA00013194"/>
    </source>
</evidence>
<evidence type="ECO:0000313" key="7">
    <source>
        <dbReference type="Proteomes" id="UP000001396"/>
    </source>
</evidence>
<proteinExistence type="predicted"/>
<dbReference type="PANTHER" id="PTHR43246">
    <property type="entry name" value="PEPTIDYL-PROLYL CIS-TRANS ISOMERASE CYP38, CHLOROPLASTIC"/>
    <property type="match status" value="1"/>
</dbReference>
<dbReference type="SUPFAM" id="SSF50891">
    <property type="entry name" value="Cyclophilin-like"/>
    <property type="match status" value="2"/>
</dbReference>
<evidence type="ECO:0000256" key="3">
    <source>
        <dbReference type="ARBA" id="ARBA00023235"/>
    </source>
</evidence>
<reference evidence="6 7" key="1">
    <citation type="journal article" date="2011" name="Genome Res.">
        <title>Phylogeny-wide analysis of social amoeba genomes highlights ancient origins for complex intercellular communication.</title>
        <authorList>
            <person name="Heidel A.J."/>
            <person name="Lawal H.M."/>
            <person name="Felder M."/>
            <person name="Schilde C."/>
            <person name="Helps N.R."/>
            <person name="Tunggal B."/>
            <person name="Rivero F."/>
            <person name="John U."/>
            <person name="Schleicher M."/>
            <person name="Eichinger L."/>
            <person name="Platzer M."/>
            <person name="Noegel A.A."/>
            <person name="Schaap P."/>
            <person name="Gloeckner G."/>
        </authorList>
    </citation>
    <scope>NUCLEOTIDE SEQUENCE [LARGE SCALE GENOMIC DNA]</scope>
    <source>
        <strain evidence="7">ATCC 26659 / Pp 5 / PN500</strain>
    </source>
</reference>
<dbReference type="Gene3D" id="2.40.100.10">
    <property type="entry name" value="Cyclophilin-like"/>
    <property type="match status" value="2"/>
</dbReference>
<dbReference type="RefSeq" id="XP_020432811.1">
    <property type="nucleotide sequence ID" value="XM_020577137.1"/>
</dbReference>
<dbReference type="OMA" id="AQWGING"/>
<dbReference type="Pfam" id="PF00160">
    <property type="entry name" value="Pro_isomerase"/>
    <property type="match status" value="2"/>
</dbReference>
<keyword evidence="3 6" id="KW-0413">Isomerase</keyword>